<keyword evidence="2" id="KW-0548">Nucleotidyltransferase</keyword>
<dbReference type="InterPro" id="IPR005135">
    <property type="entry name" value="Endo/exonuclease/phosphatase"/>
</dbReference>
<keyword evidence="2" id="KW-0695">RNA-directed DNA polymerase</keyword>
<evidence type="ECO:0000313" key="2">
    <source>
        <dbReference type="EMBL" id="OXA46526.1"/>
    </source>
</evidence>
<gene>
    <name evidence="2" type="ORF">Fcan01_18905</name>
</gene>
<accession>A0A226DQQ1</accession>
<reference evidence="2 3" key="1">
    <citation type="submission" date="2015-12" db="EMBL/GenBank/DDBJ databases">
        <title>The genome of Folsomia candida.</title>
        <authorList>
            <person name="Faddeeva A."/>
            <person name="Derks M.F."/>
            <person name="Anvar Y."/>
            <person name="Smit S."/>
            <person name="Van Straalen N."/>
            <person name="Roelofs D."/>
        </authorList>
    </citation>
    <scope>NUCLEOTIDE SEQUENCE [LARGE SCALE GENOMIC DNA]</scope>
    <source>
        <strain evidence="2 3">VU population</strain>
        <tissue evidence="2">Whole body</tissue>
    </source>
</reference>
<organism evidence="2 3">
    <name type="scientific">Folsomia candida</name>
    <name type="common">Springtail</name>
    <dbReference type="NCBI Taxonomy" id="158441"/>
    <lineage>
        <taxon>Eukaryota</taxon>
        <taxon>Metazoa</taxon>
        <taxon>Ecdysozoa</taxon>
        <taxon>Arthropoda</taxon>
        <taxon>Hexapoda</taxon>
        <taxon>Collembola</taxon>
        <taxon>Entomobryomorpha</taxon>
        <taxon>Isotomoidea</taxon>
        <taxon>Isotomidae</taxon>
        <taxon>Proisotominae</taxon>
        <taxon>Folsomia</taxon>
    </lineage>
</organism>
<comment type="caution">
    <text evidence="2">The sequence shown here is derived from an EMBL/GenBank/DDBJ whole genome shotgun (WGS) entry which is preliminary data.</text>
</comment>
<dbReference type="Gene3D" id="3.60.10.10">
    <property type="entry name" value="Endonuclease/exonuclease/phosphatase"/>
    <property type="match status" value="1"/>
</dbReference>
<evidence type="ECO:0000313" key="3">
    <source>
        <dbReference type="Proteomes" id="UP000198287"/>
    </source>
</evidence>
<dbReference type="STRING" id="158441.A0A226DQQ1"/>
<keyword evidence="2" id="KW-0808">Transferase</keyword>
<protein>
    <submittedName>
        <fullName evidence="2">LINE-1 reverse transcriptase</fullName>
    </submittedName>
</protein>
<sequence length="465" mass="52944">MAVGGRLAYIHDDWDFEMTSSPFQDPVETISFKIKKTHTAHLHILGIYRPESGSLPFRRMISEFMDSSPQNTYILGDMNIDISSFSSNAKILKSLLLQHNYTQVIQSATRITDKTKTLIDLIITNSPDKQCESNVITTGIADHELIYTIRSKSSKEQTCPKVIKVRSIKNLNPEAINKFIEQGPWWSFSLNSNVDNCFNIFTEIIKIAFDKFAPEKSMRVKRHGPRTPIIKKLISERDNSKLKCNESPESWEHFRQLRNKCVKLIKIEKAKELENIAANNDNPSKSHWKLFNEEIGRKQSESTIKSINNSNLNQILTCNQEIADYFCDTLTTESPNLIDSPNDFTNPDWTPTSQCEKLADFSFSLSEIRSTIKKLKNYKAPGIDGVTPEMLKIVSPSISPILCYLLNLSSEQAIYPQCLKETIITPVYKKKGAKNDAGNYRPISVVPVIAKVYENLICNRIVMHL</sequence>
<feature type="domain" description="Endonuclease/exonuclease/phosphatase" evidence="1">
    <location>
        <begin position="43"/>
        <end position="147"/>
    </location>
</feature>
<dbReference type="AlphaFoldDB" id="A0A226DQQ1"/>
<dbReference type="PANTHER" id="PTHR47510:SF3">
    <property type="entry name" value="ENDO_EXONUCLEASE_PHOSPHATASE DOMAIN-CONTAINING PROTEIN"/>
    <property type="match status" value="1"/>
</dbReference>
<dbReference type="EMBL" id="LNIX01000015">
    <property type="protein sequence ID" value="OXA46526.1"/>
    <property type="molecule type" value="Genomic_DNA"/>
</dbReference>
<dbReference type="OrthoDB" id="445826at2759"/>
<dbReference type="GO" id="GO:0003964">
    <property type="term" value="F:RNA-directed DNA polymerase activity"/>
    <property type="evidence" value="ECO:0007669"/>
    <property type="project" value="UniProtKB-KW"/>
</dbReference>
<dbReference type="OMA" id="PTHANRH"/>
<evidence type="ECO:0000259" key="1">
    <source>
        <dbReference type="Pfam" id="PF14529"/>
    </source>
</evidence>
<name>A0A226DQQ1_FOLCA</name>
<dbReference type="Proteomes" id="UP000198287">
    <property type="component" value="Unassembled WGS sequence"/>
</dbReference>
<dbReference type="InterPro" id="IPR036691">
    <property type="entry name" value="Endo/exonu/phosph_ase_sf"/>
</dbReference>
<dbReference type="PANTHER" id="PTHR47510">
    <property type="entry name" value="REVERSE TRANSCRIPTASE DOMAIN-CONTAINING PROTEIN"/>
    <property type="match status" value="1"/>
</dbReference>
<proteinExistence type="predicted"/>
<keyword evidence="3" id="KW-1185">Reference proteome</keyword>
<dbReference type="Pfam" id="PF14529">
    <property type="entry name" value="Exo_endo_phos_2"/>
    <property type="match status" value="1"/>
</dbReference>